<protein>
    <submittedName>
        <fullName evidence="2">Uncharacterized protein</fullName>
    </submittedName>
</protein>
<comment type="caution">
    <text evidence="2">The sequence shown here is derived from an EMBL/GenBank/DDBJ whole genome shotgun (WGS) entry which is preliminary data.</text>
</comment>
<evidence type="ECO:0000313" key="2">
    <source>
        <dbReference type="EMBL" id="RDJ07898.1"/>
    </source>
</evidence>
<proteinExistence type="predicted"/>
<feature type="signal peptide" evidence="1">
    <location>
        <begin position="1"/>
        <end position="19"/>
    </location>
</feature>
<evidence type="ECO:0000256" key="1">
    <source>
        <dbReference type="SAM" id="SignalP"/>
    </source>
</evidence>
<name>A0A370KLL9_9HYPH</name>
<dbReference type="Proteomes" id="UP000254939">
    <property type="component" value="Unassembled WGS sequence"/>
</dbReference>
<reference evidence="2 3" key="1">
    <citation type="submission" date="2017-03" db="EMBL/GenBank/DDBJ databases">
        <title>Genome analysis of Rhizobial strains effectives or ineffectives for nitrogen fixation isolated from bean seeds.</title>
        <authorList>
            <person name="Peralta H."/>
            <person name="Aguilar-Vera A."/>
            <person name="Mora Y."/>
            <person name="Vargas-Lagunas C."/>
            <person name="Girard L."/>
            <person name="Mora J."/>
        </authorList>
    </citation>
    <scope>NUCLEOTIDE SEQUENCE [LARGE SCALE GENOMIC DNA]</scope>
    <source>
        <strain evidence="2 3">CCGM3</strain>
    </source>
</reference>
<accession>A0A370KLL9</accession>
<dbReference type="RefSeq" id="WP_114714655.1">
    <property type="nucleotide sequence ID" value="NZ_KZ857264.1"/>
</dbReference>
<keyword evidence="1" id="KW-0732">Signal</keyword>
<gene>
    <name evidence="2" type="ORF">B5K06_21415</name>
</gene>
<organism evidence="2 3">
    <name type="scientific">Rhizobium grahamii</name>
    <dbReference type="NCBI Taxonomy" id="1120045"/>
    <lineage>
        <taxon>Bacteria</taxon>
        <taxon>Pseudomonadati</taxon>
        <taxon>Pseudomonadota</taxon>
        <taxon>Alphaproteobacteria</taxon>
        <taxon>Hyphomicrobiales</taxon>
        <taxon>Rhizobiaceae</taxon>
        <taxon>Rhizobium/Agrobacterium group</taxon>
        <taxon>Rhizobium</taxon>
    </lineage>
</organism>
<sequence>MNRFIIAAAFAVSSFAVTAAPSYADSVTIRIGEPGYHGHSSNRYYDNRYYRDRDRHHVRYDRCWKQPYQVRSHHHEITKYRTVCR</sequence>
<evidence type="ECO:0000313" key="3">
    <source>
        <dbReference type="Proteomes" id="UP000254939"/>
    </source>
</evidence>
<dbReference type="EMBL" id="NAAC01000022">
    <property type="protein sequence ID" value="RDJ07898.1"/>
    <property type="molecule type" value="Genomic_DNA"/>
</dbReference>
<dbReference type="AlphaFoldDB" id="A0A370KLL9"/>
<feature type="chain" id="PRO_5016753813" evidence="1">
    <location>
        <begin position="20"/>
        <end position="85"/>
    </location>
</feature>